<dbReference type="Proteomes" id="UP000245137">
    <property type="component" value="Unassembled WGS sequence"/>
</dbReference>
<sequence>MSRSLRFLAPAAALLALASCTSESRLPKEPEQPSFYRSLAAPNARVDAQAAREMISLYRGNNGLSALALDPTLQEAAQAQASAMASANSLSHEVRGTLDMRLTARGMRSVSAAENVSAGYHTLAEAFSGWRQSPPHNKNLLMKKATRMGIATAYAPNAKYKVYWALILAD</sequence>
<name>A0A2U1SUD7_METSR</name>
<dbReference type="AlphaFoldDB" id="A0A2U1SUD7"/>
<reference evidence="4 6" key="3">
    <citation type="submission" date="2019-07" db="EMBL/GenBank/DDBJ databases">
        <title>Ln-dependent methylotrophs.</title>
        <authorList>
            <person name="Tani A."/>
        </authorList>
    </citation>
    <scope>NUCLEOTIDE SEQUENCE [LARGE SCALE GENOMIC DNA]</scope>
    <source>
        <strain evidence="4 6">SM89A</strain>
    </source>
</reference>
<comment type="caution">
    <text evidence="3">The sequence shown here is derived from an EMBL/GenBank/DDBJ whole genome shotgun (WGS) entry which is preliminary data.</text>
</comment>
<dbReference type="PANTHER" id="PTHR31157">
    <property type="entry name" value="SCP DOMAIN-CONTAINING PROTEIN"/>
    <property type="match status" value="1"/>
</dbReference>
<evidence type="ECO:0000313" key="4">
    <source>
        <dbReference type="EMBL" id="TRL37204.1"/>
    </source>
</evidence>
<dbReference type="Gene3D" id="3.40.33.10">
    <property type="entry name" value="CAP"/>
    <property type="match status" value="1"/>
</dbReference>
<feature type="domain" description="SCP" evidence="2">
    <location>
        <begin position="55"/>
        <end position="165"/>
    </location>
</feature>
<keyword evidence="1" id="KW-0732">Signal</keyword>
<dbReference type="RefSeq" id="WP_108915898.1">
    <property type="nucleotide sequence ID" value="NZ_BGJY01000006.1"/>
</dbReference>
<keyword evidence="5" id="KW-1185">Reference proteome</keyword>
<evidence type="ECO:0000313" key="5">
    <source>
        <dbReference type="Proteomes" id="UP000245137"/>
    </source>
</evidence>
<dbReference type="PROSITE" id="PS51257">
    <property type="entry name" value="PROKAR_LIPOPROTEIN"/>
    <property type="match status" value="1"/>
</dbReference>
<dbReference type="Proteomes" id="UP000316781">
    <property type="component" value="Unassembled WGS sequence"/>
</dbReference>
<reference evidence="3" key="2">
    <citation type="submission" date="2018-02" db="EMBL/GenBank/DDBJ databases">
        <authorList>
            <person name="Cohen D.B."/>
            <person name="Kent A.D."/>
        </authorList>
    </citation>
    <scope>NUCLEOTIDE SEQUENCE</scope>
    <source>
        <strain evidence="3">DSM 17706</strain>
    </source>
</reference>
<evidence type="ECO:0000313" key="3">
    <source>
        <dbReference type="EMBL" id="PWB95227.1"/>
    </source>
</evidence>
<gene>
    <name evidence="3" type="ORF">C5689_03540</name>
    <name evidence="4" type="ORF">FM996_03220</name>
</gene>
<dbReference type="InterPro" id="IPR014044">
    <property type="entry name" value="CAP_dom"/>
</dbReference>
<dbReference type="PANTHER" id="PTHR31157:SF1">
    <property type="entry name" value="SCP DOMAIN-CONTAINING PROTEIN"/>
    <property type="match status" value="1"/>
</dbReference>
<dbReference type="OrthoDB" id="7852865at2"/>
<accession>A0A2U1SUD7</accession>
<dbReference type="EMBL" id="VJMF01000014">
    <property type="protein sequence ID" value="TRL37204.1"/>
    <property type="molecule type" value="Genomic_DNA"/>
</dbReference>
<reference evidence="3 5" key="1">
    <citation type="journal article" date="2018" name="Appl. Microbiol. Biotechnol.">
        <title>Co-cultivation of the strictly anaerobic methanogen Methanosarcina barkeri with aerobic methanotrophs in an oxygen-limited membrane bioreactor.</title>
        <authorList>
            <person name="In 't Zandt M.H."/>
            <person name="van den Bosch T.J.M."/>
            <person name="Rijkers R."/>
            <person name="van Kessel M.A.H.J."/>
            <person name="Jetten M.S.M."/>
            <person name="Welte C.U."/>
        </authorList>
    </citation>
    <scope>NUCLEOTIDE SEQUENCE [LARGE SCALE GENOMIC DNA]</scope>
    <source>
        <strain evidence="3 5">DSM 17706</strain>
    </source>
</reference>
<dbReference type="InterPro" id="IPR035940">
    <property type="entry name" value="CAP_sf"/>
</dbReference>
<dbReference type="SUPFAM" id="SSF55797">
    <property type="entry name" value="PR-1-like"/>
    <property type="match status" value="1"/>
</dbReference>
<proteinExistence type="predicted"/>
<evidence type="ECO:0000256" key="1">
    <source>
        <dbReference type="SAM" id="SignalP"/>
    </source>
</evidence>
<organism evidence="3 5">
    <name type="scientific">Methylosinus sporium</name>
    <dbReference type="NCBI Taxonomy" id="428"/>
    <lineage>
        <taxon>Bacteria</taxon>
        <taxon>Pseudomonadati</taxon>
        <taxon>Pseudomonadota</taxon>
        <taxon>Alphaproteobacteria</taxon>
        <taxon>Hyphomicrobiales</taxon>
        <taxon>Methylocystaceae</taxon>
        <taxon>Methylosinus</taxon>
    </lineage>
</organism>
<dbReference type="CDD" id="cd05379">
    <property type="entry name" value="CAP_bacterial"/>
    <property type="match status" value="1"/>
</dbReference>
<evidence type="ECO:0000313" key="6">
    <source>
        <dbReference type="Proteomes" id="UP000316781"/>
    </source>
</evidence>
<evidence type="ECO:0000259" key="2">
    <source>
        <dbReference type="Pfam" id="PF00188"/>
    </source>
</evidence>
<protein>
    <submittedName>
        <fullName evidence="4">CAP domain-containing protein</fullName>
    </submittedName>
</protein>
<feature type="chain" id="PRO_5036323674" evidence="1">
    <location>
        <begin position="19"/>
        <end position="170"/>
    </location>
</feature>
<feature type="signal peptide" evidence="1">
    <location>
        <begin position="1"/>
        <end position="18"/>
    </location>
</feature>
<dbReference type="EMBL" id="PUIV01000003">
    <property type="protein sequence ID" value="PWB95227.1"/>
    <property type="molecule type" value="Genomic_DNA"/>
</dbReference>
<dbReference type="Pfam" id="PF00188">
    <property type="entry name" value="CAP"/>
    <property type="match status" value="1"/>
</dbReference>